<gene>
    <name evidence="4" type="ORF">METZ01_LOCUS132381</name>
</gene>
<protein>
    <recommendedName>
        <fullName evidence="3">Inosine/uridine-preferring nucleoside hydrolase domain-containing protein</fullName>
    </recommendedName>
</protein>
<dbReference type="InterPro" id="IPR001910">
    <property type="entry name" value="Inosine/uridine_hydrolase_dom"/>
</dbReference>
<dbReference type="GO" id="GO:0005829">
    <property type="term" value="C:cytosol"/>
    <property type="evidence" value="ECO:0007669"/>
    <property type="project" value="TreeGrafter"/>
</dbReference>
<evidence type="ECO:0000259" key="3">
    <source>
        <dbReference type="Pfam" id="PF01156"/>
    </source>
</evidence>
<keyword evidence="1" id="KW-0378">Hydrolase</keyword>
<dbReference type="Gene3D" id="3.90.245.10">
    <property type="entry name" value="Ribonucleoside hydrolase-like"/>
    <property type="match status" value="1"/>
</dbReference>
<keyword evidence="2" id="KW-0326">Glycosidase</keyword>
<dbReference type="PANTHER" id="PTHR12304:SF4">
    <property type="entry name" value="URIDINE NUCLEOSIDASE"/>
    <property type="match status" value="1"/>
</dbReference>
<proteinExistence type="predicted"/>
<feature type="domain" description="Inosine/uridine-preferring nucleoside hydrolase" evidence="3">
    <location>
        <begin position="6"/>
        <end position="298"/>
    </location>
</feature>
<sequence length="310" mass="34011">MNKTKIILDTDPGNDDLLAIIMALKSDLIDIRGLTIVGGNASLENTTNNALSLLTYMGRMEVPVYVGDASALNESSTSPEEFDEFKSHRIEIHGETGLHVSLPKPSIRPREMHAVDFIINEAESNKGELILVPIGPLTNIAMAIKKEPNLKNWLKGIHLMGGAVNVLGNVTEYAEFNIYCDPVAADEVMGSGIGIKLCGLDITRETSVKREETDWLGGNSPAEKIIRQLLDTVFRKLPDRDYFSLHDPITVLSVLYPELIDWEMYDVSVVCTGSEFGKTIGTLNIDGTVEVGVNIDQELAKQKISQILST</sequence>
<dbReference type="SUPFAM" id="SSF53590">
    <property type="entry name" value="Nucleoside hydrolase"/>
    <property type="match status" value="1"/>
</dbReference>
<organism evidence="4">
    <name type="scientific">marine metagenome</name>
    <dbReference type="NCBI Taxonomy" id="408172"/>
    <lineage>
        <taxon>unclassified sequences</taxon>
        <taxon>metagenomes</taxon>
        <taxon>ecological metagenomes</taxon>
    </lineage>
</organism>
<name>A0A381YSQ7_9ZZZZ</name>
<dbReference type="GO" id="GO:0008477">
    <property type="term" value="F:purine nucleosidase activity"/>
    <property type="evidence" value="ECO:0007669"/>
    <property type="project" value="TreeGrafter"/>
</dbReference>
<dbReference type="GO" id="GO:0006152">
    <property type="term" value="P:purine nucleoside catabolic process"/>
    <property type="evidence" value="ECO:0007669"/>
    <property type="project" value="TreeGrafter"/>
</dbReference>
<dbReference type="EMBL" id="UINC01018860">
    <property type="protein sequence ID" value="SVA79527.1"/>
    <property type="molecule type" value="Genomic_DNA"/>
</dbReference>
<evidence type="ECO:0000256" key="2">
    <source>
        <dbReference type="ARBA" id="ARBA00023295"/>
    </source>
</evidence>
<dbReference type="Pfam" id="PF01156">
    <property type="entry name" value="IU_nuc_hydro"/>
    <property type="match status" value="1"/>
</dbReference>
<accession>A0A381YSQ7</accession>
<dbReference type="PANTHER" id="PTHR12304">
    <property type="entry name" value="INOSINE-URIDINE PREFERRING NUCLEOSIDE HYDROLASE"/>
    <property type="match status" value="1"/>
</dbReference>
<reference evidence="4" key="1">
    <citation type="submission" date="2018-05" db="EMBL/GenBank/DDBJ databases">
        <authorList>
            <person name="Lanie J.A."/>
            <person name="Ng W.-L."/>
            <person name="Kazmierczak K.M."/>
            <person name="Andrzejewski T.M."/>
            <person name="Davidsen T.M."/>
            <person name="Wayne K.J."/>
            <person name="Tettelin H."/>
            <person name="Glass J.I."/>
            <person name="Rusch D."/>
            <person name="Podicherti R."/>
            <person name="Tsui H.-C.T."/>
            <person name="Winkler M.E."/>
        </authorList>
    </citation>
    <scope>NUCLEOTIDE SEQUENCE</scope>
</reference>
<evidence type="ECO:0000256" key="1">
    <source>
        <dbReference type="ARBA" id="ARBA00022801"/>
    </source>
</evidence>
<dbReference type="InterPro" id="IPR036452">
    <property type="entry name" value="Ribo_hydro-like"/>
</dbReference>
<dbReference type="AlphaFoldDB" id="A0A381YSQ7"/>
<dbReference type="InterPro" id="IPR023186">
    <property type="entry name" value="IUNH"/>
</dbReference>
<evidence type="ECO:0000313" key="4">
    <source>
        <dbReference type="EMBL" id="SVA79527.1"/>
    </source>
</evidence>